<dbReference type="EMBL" id="AWUE01014592">
    <property type="protein sequence ID" value="OMP02724.1"/>
    <property type="molecule type" value="Genomic_DNA"/>
</dbReference>
<dbReference type="STRING" id="93759.A0A1R3K6P2"/>
<sequence length="109" mass="12596">MSTLKYFPNSSDQNCYTIPTNPKIVKYLIRVGFFYDNYDNLNNPPTFDLFIDGKKMVNGHHNVIGHNAVVPRGTLASYLMMTLTTEYGRLDRLHQFTTYSPPYQILTPK</sequence>
<name>A0A1R3K6P2_9ROSI</name>
<dbReference type="Pfam" id="PF12819">
    <property type="entry name" value="Malectin_like"/>
    <property type="match status" value="1"/>
</dbReference>
<keyword evidence="4" id="KW-1133">Transmembrane helix</keyword>
<dbReference type="AlphaFoldDB" id="A0A1R3K6P2"/>
<keyword evidence="8" id="KW-1185">Reference proteome</keyword>
<evidence type="ECO:0000256" key="1">
    <source>
        <dbReference type="ARBA" id="ARBA00004167"/>
    </source>
</evidence>
<reference evidence="8" key="1">
    <citation type="submission" date="2013-09" db="EMBL/GenBank/DDBJ databases">
        <title>Corchorus olitorius genome sequencing.</title>
        <authorList>
            <person name="Alam M."/>
            <person name="Haque M.S."/>
            <person name="Islam M.S."/>
            <person name="Emdad E.M."/>
            <person name="Islam M.M."/>
            <person name="Ahmed B."/>
            <person name="Halim A."/>
            <person name="Hossen Q.M.M."/>
            <person name="Hossain M.Z."/>
            <person name="Ahmed R."/>
            <person name="Khan M.M."/>
            <person name="Islam R."/>
            <person name="Rashid M.M."/>
            <person name="Khan S.A."/>
            <person name="Rahman M.S."/>
            <person name="Alam M."/>
            <person name="Yahiya A.S."/>
            <person name="Khan M.S."/>
            <person name="Azam M.S."/>
            <person name="Haque T."/>
            <person name="Lashkar M.Z.H."/>
            <person name="Akhand A.I."/>
            <person name="Morshed G."/>
            <person name="Roy S."/>
            <person name="Uddin K.S."/>
            <person name="Rabeya T."/>
            <person name="Hossain A.S."/>
            <person name="Chowdhury A."/>
            <person name="Snigdha A.R."/>
            <person name="Mortoza M.S."/>
            <person name="Matin S.A."/>
            <person name="Hoque S.M.E."/>
            <person name="Islam M.K."/>
            <person name="Roy D.K."/>
            <person name="Haider R."/>
            <person name="Moosa M.M."/>
            <person name="Elias S.M."/>
            <person name="Hasan A.M."/>
            <person name="Jahan S."/>
            <person name="Shafiuddin M."/>
            <person name="Mahmood N."/>
            <person name="Shommy N.S."/>
        </authorList>
    </citation>
    <scope>NUCLEOTIDE SEQUENCE [LARGE SCALE GENOMIC DNA]</scope>
    <source>
        <strain evidence="8">cv. O-4</strain>
    </source>
</reference>
<feature type="domain" description="Malectin-like" evidence="6">
    <location>
        <begin position="2"/>
        <end position="56"/>
    </location>
</feature>
<dbReference type="GO" id="GO:0016020">
    <property type="term" value="C:membrane"/>
    <property type="evidence" value="ECO:0007669"/>
    <property type="project" value="UniProtKB-SubCell"/>
</dbReference>
<evidence type="ECO:0000256" key="5">
    <source>
        <dbReference type="ARBA" id="ARBA00023136"/>
    </source>
</evidence>
<protein>
    <recommendedName>
        <fullName evidence="6">Malectin-like domain-containing protein</fullName>
    </recommendedName>
</protein>
<dbReference type="Proteomes" id="UP000187203">
    <property type="component" value="Unassembled WGS sequence"/>
</dbReference>
<evidence type="ECO:0000256" key="3">
    <source>
        <dbReference type="ARBA" id="ARBA00022729"/>
    </source>
</evidence>
<comment type="caution">
    <text evidence="7">The sequence shown here is derived from an EMBL/GenBank/DDBJ whole genome shotgun (WGS) entry which is preliminary data.</text>
</comment>
<keyword evidence="3" id="KW-0732">Signal</keyword>
<evidence type="ECO:0000256" key="2">
    <source>
        <dbReference type="ARBA" id="ARBA00022692"/>
    </source>
</evidence>
<gene>
    <name evidence="7" type="ORF">COLO4_10875</name>
</gene>
<keyword evidence="5" id="KW-0472">Membrane</keyword>
<evidence type="ECO:0000313" key="8">
    <source>
        <dbReference type="Proteomes" id="UP000187203"/>
    </source>
</evidence>
<dbReference type="InterPro" id="IPR024788">
    <property type="entry name" value="Malectin-like_Carb-bd_dom"/>
</dbReference>
<organism evidence="7 8">
    <name type="scientific">Corchorus olitorius</name>
    <dbReference type="NCBI Taxonomy" id="93759"/>
    <lineage>
        <taxon>Eukaryota</taxon>
        <taxon>Viridiplantae</taxon>
        <taxon>Streptophyta</taxon>
        <taxon>Embryophyta</taxon>
        <taxon>Tracheophyta</taxon>
        <taxon>Spermatophyta</taxon>
        <taxon>Magnoliopsida</taxon>
        <taxon>eudicotyledons</taxon>
        <taxon>Gunneridae</taxon>
        <taxon>Pentapetalae</taxon>
        <taxon>rosids</taxon>
        <taxon>malvids</taxon>
        <taxon>Malvales</taxon>
        <taxon>Malvaceae</taxon>
        <taxon>Grewioideae</taxon>
        <taxon>Apeibeae</taxon>
        <taxon>Corchorus</taxon>
    </lineage>
</organism>
<proteinExistence type="predicted"/>
<accession>A0A1R3K6P2</accession>
<dbReference type="OrthoDB" id="2017114at2759"/>
<evidence type="ECO:0000259" key="6">
    <source>
        <dbReference type="Pfam" id="PF12819"/>
    </source>
</evidence>
<evidence type="ECO:0000256" key="4">
    <source>
        <dbReference type="ARBA" id="ARBA00022989"/>
    </source>
</evidence>
<comment type="subcellular location">
    <subcellularLocation>
        <location evidence="1">Membrane</location>
        <topology evidence="1">Single-pass membrane protein</topology>
    </subcellularLocation>
</comment>
<keyword evidence="2" id="KW-0812">Transmembrane</keyword>
<evidence type="ECO:0000313" key="7">
    <source>
        <dbReference type="EMBL" id="OMP02724.1"/>
    </source>
</evidence>